<keyword evidence="2" id="KW-0472">Membrane</keyword>
<dbReference type="AlphaFoldDB" id="A0AB34IJV4"/>
<feature type="compositionally biased region" description="Pro residues" evidence="1">
    <location>
        <begin position="95"/>
        <end position="106"/>
    </location>
</feature>
<feature type="region of interest" description="Disordered" evidence="1">
    <location>
        <begin position="74"/>
        <end position="155"/>
    </location>
</feature>
<evidence type="ECO:0008006" key="5">
    <source>
        <dbReference type="Google" id="ProtNLM"/>
    </source>
</evidence>
<gene>
    <name evidence="3" type="ORF">AB1Y20_011603</name>
</gene>
<keyword evidence="2" id="KW-1133">Transmembrane helix</keyword>
<feature type="compositionally biased region" description="Pro residues" evidence="1">
    <location>
        <begin position="113"/>
        <end position="153"/>
    </location>
</feature>
<evidence type="ECO:0000313" key="3">
    <source>
        <dbReference type="EMBL" id="KAL1499397.1"/>
    </source>
</evidence>
<dbReference type="EMBL" id="JBGBPQ010000025">
    <property type="protein sequence ID" value="KAL1499397.1"/>
    <property type="molecule type" value="Genomic_DNA"/>
</dbReference>
<dbReference type="Proteomes" id="UP001515480">
    <property type="component" value="Unassembled WGS sequence"/>
</dbReference>
<evidence type="ECO:0000313" key="4">
    <source>
        <dbReference type="Proteomes" id="UP001515480"/>
    </source>
</evidence>
<keyword evidence="4" id="KW-1185">Reference proteome</keyword>
<feature type="compositionally biased region" description="Basic residues" evidence="1">
    <location>
        <begin position="79"/>
        <end position="94"/>
    </location>
</feature>
<comment type="caution">
    <text evidence="3">The sequence shown here is derived from an EMBL/GenBank/DDBJ whole genome shotgun (WGS) entry which is preliminary data.</text>
</comment>
<keyword evidence="2" id="KW-0812">Transmembrane</keyword>
<name>A0AB34IJV4_PRYPA</name>
<accession>A0AB34IJV4</accession>
<protein>
    <recommendedName>
        <fullName evidence="5">Apple domain-containing protein</fullName>
    </recommendedName>
</protein>
<reference evidence="3 4" key="1">
    <citation type="journal article" date="2024" name="Science">
        <title>Giant polyketide synthase enzymes in the biosynthesis of giant marine polyether toxins.</title>
        <authorList>
            <person name="Fallon T.R."/>
            <person name="Shende V.V."/>
            <person name="Wierzbicki I.H."/>
            <person name="Pendleton A.L."/>
            <person name="Watervoot N.F."/>
            <person name="Auber R.P."/>
            <person name="Gonzalez D.J."/>
            <person name="Wisecaver J.H."/>
            <person name="Moore B.S."/>
        </authorList>
    </citation>
    <scope>NUCLEOTIDE SEQUENCE [LARGE SCALE GENOMIC DNA]</scope>
    <source>
        <strain evidence="3 4">12B1</strain>
    </source>
</reference>
<proteinExistence type="predicted"/>
<feature type="compositionally biased region" description="Basic and acidic residues" evidence="1">
    <location>
        <begin position="1"/>
        <end position="10"/>
    </location>
</feature>
<feature type="transmembrane region" description="Helical" evidence="2">
    <location>
        <begin position="52"/>
        <end position="70"/>
    </location>
</feature>
<organism evidence="3 4">
    <name type="scientific">Prymnesium parvum</name>
    <name type="common">Toxic golden alga</name>
    <dbReference type="NCBI Taxonomy" id="97485"/>
    <lineage>
        <taxon>Eukaryota</taxon>
        <taxon>Haptista</taxon>
        <taxon>Haptophyta</taxon>
        <taxon>Prymnesiophyceae</taxon>
        <taxon>Prymnesiales</taxon>
        <taxon>Prymnesiaceae</taxon>
        <taxon>Prymnesium</taxon>
    </lineage>
</organism>
<sequence length="483" mass="52277">MPAVRSEKAVFTRVELPSRPKRGRPPRLAPSVDDDSASDEEGHAVGGRRLSWRLPAAALLLFLLLLLLLYDPTPPPPPPRKRTAARAAPRRAHAPKPPPASPPPCASPLRRLTPPPALAPPPDDPTPPPPPPLPPPPAAPRASPPPPPAPDQPPLVVWEKHAGLNCWWDGHGAEEVDSPSGSAVAGVASLAACHAACLAAPQCDGVLFERGGRCFRKARLDVSRCSPSAQFDLYVHNAARPPSPPAAPRAAEAGGLLAAAKCSAMMREREGGGGKFFRMWSAAGWTERREGEKGCWGGDAAQADRFFRDAAEGMQCNQNWDEQNGAGLNHAPAVFGTAEAMEEYCNVRAGGGQHLDLRNACRKANLNLLRIGNWNMCRNSEWTLCATLGRLHNQGDGQIHFALPPKELDLDLFLRKRQPPNSQGWTCCGSFAENDIYYLEVCTLSEMCANSDELFSVGVGDPFYCKFDPQKYKAMQLALRQWD</sequence>
<evidence type="ECO:0000256" key="1">
    <source>
        <dbReference type="SAM" id="MobiDB-lite"/>
    </source>
</evidence>
<feature type="region of interest" description="Disordered" evidence="1">
    <location>
        <begin position="1"/>
        <end position="48"/>
    </location>
</feature>
<evidence type="ECO:0000256" key="2">
    <source>
        <dbReference type="SAM" id="Phobius"/>
    </source>
</evidence>